<feature type="compositionally biased region" description="Basic and acidic residues" evidence="1">
    <location>
        <begin position="20"/>
        <end position="45"/>
    </location>
</feature>
<evidence type="ECO:0000313" key="3">
    <source>
        <dbReference type="Proteomes" id="UP000324800"/>
    </source>
</evidence>
<organism evidence="2 3">
    <name type="scientific">Streblomastix strix</name>
    <dbReference type="NCBI Taxonomy" id="222440"/>
    <lineage>
        <taxon>Eukaryota</taxon>
        <taxon>Metamonada</taxon>
        <taxon>Preaxostyla</taxon>
        <taxon>Oxymonadida</taxon>
        <taxon>Streblomastigidae</taxon>
        <taxon>Streblomastix</taxon>
    </lineage>
</organism>
<feature type="compositionally biased region" description="Basic and acidic residues" evidence="1">
    <location>
        <begin position="115"/>
        <end position="131"/>
    </location>
</feature>
<evidence type="ECO:0000256" key="1">
    <source>
        <dbReference type="SAM" id="MobiDB-lite"/>
    </source>
</evidence>
<feature type="non-terminal residue" evidence="2">
    <location>
        <position position="1"/>
    </location>
</feature>
<dbReference type="AlphaFoldDB" id="A0A5J4SZX1"/>
<reference evidence="2 3" key="1">
    <citation type="submission" date="2019-03" db="EMBL/GenBank/DDBJ databases">
        <title>Single cell metagenomics reveals metabolic interactions within the superorganism composed of flagellate Streblomastix strix and complex community of Bacteroidetes bacteria on its surface.</title>
        <authorList>
            <person name="Treitli S.C."/>
            <person name="Kolisko M."/>
            <person name="Husnik F."/>
            <person name="Keeling P."/>
            <person name="Hampl V."/>
        </authorList>
    </citation>
    <scope>NUCLEOTIDE SEQUENCE [LARGE SCALE GENOMIC DNA]</scope>
    <source>
        <strain evidence="2">ST1C</strain>
    </source>
</reference>
<feature type="compositionally biased region" description="Polar residues" evidence="1">
    <location>
        <begin position="1"/>
        <end position="18"/>
    </location>
</feature>
<feature type="region of interest" description="Disordered" evidence="1">
    <location>
        <begin position="1"/>
        <end position="67"/>
    </location>
</feature>
<accession>A0A5J4SZX1</accession>
<comment type="caution">
    <text evidence="2">The sequence shown here is derived from an EMBL/GenBank/DDBJ whole genome shotgun (WGS) entry which is preliminary data.</text>
</comment>
<feature type="region of interest" description="Disordered" evidence="1">
    <location>
        <begin position="85"/>
        <end position="131"/>
    </location>
</feature>
<proteinExistence type="predicted"/>
<protein>
    <submittedName>
        <fullName evidence="2">Uncharacterized protein</fullName>
    </submittedName>
</protein>
<dbReference type="Proteomes" id="UP000324800">
    <property type="component" value="Unassembled WGS sequence"/>
</dbReference>
<sequence>SPSLHINISETPHQSFASERSFRTASESHRGSLNESRSESLRSDFSDSADSGSRREADQEDEEEFVPTEFQLKMHMKYQKFLNPIQEGGSSLYSINTGGRKEDESPKSENSNCSDELKNKDNQIKNIKSSE</sequence>
<evidence type="ECO:0000313" key="2">
    <source>
        <dbReference type="EMBL" id="KAA6351719.1"/>
    </source>
</evidence>
<gene>
    <name evidence="2" type="ORF">EZS28_051832</name>
</gene>
<feature type="compositionally biased region" description="Polar residues" evidence="1">
    <location>
        <begin position="88"/>
        <end position="97"/>
    </location>
</feature>
<dbReference type="EMBL" id="SNRW01039603">
    <property type="protein sequence ID" value="KAA6351719.1"/>
    <property type="molecule type" value="Genomic_DNA"/>
</dbReference>
<name>A0A5J4SZX1_9EUKA</name>